<keyword evidence="12" id="KW-0807">Transducer</keyword>
<dbReference type="KEGG" id="asn:102383988"/>
<evidence type="ECO:0000256" key="6">
    <source>
        <dbReference type="ARBA" id="ARBA00022989"/>
    </source>
</evidence>
<reference evidence="16" key="1">
    <citation type="submission" date="2025-08" db="UniProtKB">
        <authorList>
            <consortium name="RefSeq"/>
        </authorList>
    </citation>
    <scope>IDENTIFICATION</scope>
</reference>
<protein>
    <submittedName>
        <fullName evidence="16">Olfactory receptor 2AT4-like</fullName>
    </submittedName>
</protein>
<dbReference type="GO" id="GO:0004984">
    <property type="term" value="F:olfactory receptor activity"/>
    <property type="evidence" value="ECO:0007669"/>
    <property type="project" value="InterPro"/>
</dbReference>
<feature type="transmembrane region" description="Helical" evidence="13">
    <location>
        <begin position="249"/>
        <end position="275"/>
    </location>
</feature>
<dbReference type="eggNOG" id="ENOG502SJUD">
    <property type="taxonomic scope" value="Eukaryota"/>
</dbReference>
<keyword evidence="8 13" id="KW-0472">Membrane</keyword>
<keyword evidence="5" id="KW-0552">Olfaction</keyword>
<feature type="transmembrane region" description="Helical" evidence="13">
    <location>
        <begin position="328"/>
        <end position="345"/>
    </location>
</feature>
<dbReference type="InterPro" id="IPR000276">
    <property type="entry name" value="GPCR_Rhodpsn"/>
</dbReference>
<feature type="transmembrane region" description="Helical" evidence="13">
    <location>
        <begin position="149"/>
        <end position="170"/>
    </location>
</feature>
<keyword evidence="10" id="KW-0675">Receptor</keyword>
<evidence type="ECO:0000256" key="12">
    <source>
        <dbReference type="ARBA" id="ARBA00023224"/>
    </source>
</evidence>
<dbReference type="Pfam" id="PF13853">
    <property type="entry name" value="7tm_4"/>
    <property type="match status" value="1"/>
</dbReference>
<accession>A0A1U7SJ82</accession>
<dbReference type="Gene3D" id="1.20.1070.10">
    <property type="entry name" value="Rhodopsin 7-helix transmembrane proteins"/>
    <property type="match status" value="1"/>
</dbReference>
<dbReference type="CDD" id="cd13954">
    <property type="entry name" value="7tmA_OR"/>
    <property type="match status" value="1"/>
</dbReference>
<feature type="transmembrane region" description="Helical" evidence="13">
    <location>
        <begin position="191"/>
        <end position="211"/>
    </location>
</feature>
<dbReference type="PRINTS" id="PR00245">
    <property type="entry name" value="OLFACTORYR"/>
</dbReference>
<dbReference type="SUPFAM" id="SSF81321">
    <property type="entry name" value="Family A G protein-coupled receptor-like"/>
    <property type="match status" value="1"/>
</dbReference>
<dbReference type="AlphaFoldDB" id="A0A1U7SJ82"/>
<dbReference type="InterPro" id="IPR017452">
    <property type="entry name" value="GPCR_Rhodpsn_7TM"/>
</dbReference>
<organism evidence="15 16">
    <name type="scientific">Alligator sinensis</name>
    <name type="common">Chinese alligator</name>
    <dbReference type="NCBI Taxonomy" id="38654"/>
    <lineage>
        <taxon>Eukaryota</taxon>
        <taxon>Metazoa</taxon>
        <taxon>Chordata</taxon>
        <taxon>Craniata</taxon>
        <taxon>Vertebrata</taxon>
        <taxon>Euteleostomi</taxon>
        <taxon>Archelosauria</taxon>
        <taxon>Archosauria</taxon>
        <taxon>Crocodylia</taxon>
        <taxon>Alligatoridae</taxon>
        <taxon>Alligatorinae</taxon>
        <taxon>Alligator</taxon>
    </lineage>
</organism>
<dbReference type="RefSeq" id="XP_006036748.1">
    <property type="nucleotide sequence ID" value="XM_006036686.1"/>
</dbReference>
<name>A0A1U7SJ82_ALLSI</name>
<feature type="domain" description="G-protein coupled receptors family 1 profile" evidence="14">
    <location>
        <begin position="91"/>
        <end position="342"/>
    </location>
</feature>
<gene>
    <name evidence="16" type="primary">LOC102383988</name>
</gene>
<comment type="subcellular location">
    <subcellularLocation>
        <location evidence="1">Cell membrane</location>
        <topology evidence="1">Multi-pass membrane protein</topology>
    </subcellularLocation>
</comment>
<evidence type="ECO:0000313" key="16">
    <source>
        <dbReference type="RefSeq" id="XP_006036748.1"/>
    </source>
</evidence>
<feature type="transmembrane region" description="Helical" evidence="13">
    <location>
        <begin position="296"/>
        <end position="316"/>
    </location>
</feature>
<dbReference type="InterPro" id="IPR000725">
    <property type="entry name" value="Olfact_rcpt"/>
</dbReference>
<sequence length="395" mass="44358">MTVLLAARSKSMKMYSGEPELSRAKETDRVINYRLPNGLNVSHISTNQTTDDCNTDTSNRGLYCIGFPALQDYQLPRILVFLLFYLLILVGNITIITVVVVDPKLHKPMYFFLTNLSVLDILFTTTTIPKMLAMFLVDAKTISFQACFLQMYSFHGLTVTEALILVVMSYDRYEAICNPLHYAVKMAKRMNIQLAASAWITALIIPAPVMIQTSQLAFGETTKVYHCFCDHLAVVQAACPDFGATFQTFLGFCIAMTVSLVPLTLVILSYALTIISVLKIDSKEGQRKAFPTCTSHLIVVGSYYSSVLVSCISYRVDVPIDTHLMSNVVFAILSPLLNPLIYTLHNREVRQAIRQFIVLKIFSPSKNIEVFWGEFALALCEPLHYFSPPTPLKRE</sequence>
<evidence type="ECO:0000256" key="2">
    <source>
        <dbReference type="ARBA" id="ARBA00022475"/>
    </source>
</evidence>
<evidence type="ECO:0000313" key="15">
    <source>
        <dbReference type="Proteomes" id="UP000189705"/>
    </source>
</evidence>
<dbReference type="GeneID" id="102383988"/>
<evidence type="ECO:0000256" key="1">
    <source>
        <dbReference type="ARBA" id="ARBA00004651"/>
    </source>
</evidence>
<keyword evidence="9" id="KW-1015">Disulfide bond</keyword>
<dbReference type="GO" id="GO:0005886">
    <property type="term" value="C:plasma membrane"/>
    <property type="evidence" value="ECO:0007669"/>
    <property type="project" value="UniProtKB-SubCell"/>
</dbReference>
<evidence type="ECO:0000256" key="5">
    <source>
        <dbReference type="ARBA" id="ARBA00022725"/>
    </source>
</evidence>
<keyword evidence="6 13" id="KW-1133">Transmembrane helix</keyword>
<dbReference type="Proteomes" id="UP000189705">
    <property type="component" value="Unplaced"/>
</dbReference>
<dbReference type="GO" id="GO:0004930">
    <property type="term" value="F:G protein-coupled receptor activity"/>
    <property type="evidence" value="ECO:0007669"/>
    <property type="project" value="UniProtKB-KW"/>
</dbReference>
<dbReference type="PROSITE" id="PS50262">
    <property type="entry name" value="G_PROTEIN_RECEP_F1_2"/>
    <property type="match status" value="1"/>
</dbReference>
<proteinExistence type="predicted"/>
<dbReference type="InParanoid" id="A0A1U7SJ82"/>
<evidence type="ECO:0000256" key="10">
    <source>
        <dbReference type="ARBA" id="ARBA00023170"/>
    </source>
</evidence>
<evidence type="ECO:0000256" key="7">
    <source>
        <dbReference type="ARBA" id="ARBA00023040"/>
    </source>
</evidence>
<evidence type="ECO:0000256" key="9">
    <source>
        <dbReference type="ARBA" id="ARBA00023157"/>
    </source>
</evidence>
<dbReference type="PRINTS" id="PR00237">
    <property type="entry name" value="GPCRRHODOPSN"/>
</dbReference>
<evidence type="ECO:0000256" key="13">
    <source>
        <dbReference type="SAM" id="Phobius"/>
    </source>
</evidence>
<evidence type="ECO:0000256" key="4">
    <source>
        <dbReference type="ARBA" id="ARBA00022692"/>
    </source>
</evidence>
<evidence type="ECO:0000256" key="3">
    <source>
        <dbReference type="ARBA" id="ARBA00022606"/>
    </source>
</evidence>
<feature type="transmembrane region" description="Helical" evidence="13">
    <location>
        <begin position="78"/>
        <end position="101"/>
    </location>
</feature>
<dbReference type="OrthoDB" id="6144223at2759"/>
<keyword evidence="3" id="KW-0716">Sensory transduction</keyword>
<evidence type="ECO:0000259" key="14">
    <source>
        <dbReference type="PROSITE" id="PS50262"/>
    </source>
</evidence>
<keyword evidence="15" id="KW-1185">Reference proteome</keyword>
<keyword evidence="11" id="KW-0325">Glycoprotein</keyword>
<keyword evidence="4 13" id="KW-0812">Transmembrane</keyword>
<dbReference type="PANTHER" id="PTHR26453">
    <property type="entry name" value="OLFACTORY RECEPTOR"/>
    <property type="match status" value="1"/>
</dbReference>
<keyword evidence="2" id="KW-1003">Cell membrane</keyword>
<keyword evidence="7" id="KW-0297">G-protein coupled receptor</keyword>
<evidence type="ECO:0000256" key="8">
    <source>
        <dbReference type="ARBA" id="ARBA00023136"/>
    </source>
</evidence>
<dbReference type="FunFam" id="1.20.1070.10:FF:000024">
    <property type="entry name" value="Olfactory receptor"/>
    <property type="match status" value="1"/>
</dbReference>
<evidence type="ECO:0000256" key="11">
    <source>
        <dbReference type="ARBA" id="ARBA00023180"/>
    </source>
</evidence>